<dbReference type="PROSITE" id="PS50268">
    <property type="entry name" value="CADHERIN_2"/>
    <property type="match status" value="2"/>
</dbReference>
<keyword evidence="5" id="KW-0130">Cell adhesion</keyword>
<dbReference type="CDD" id="cd11304">
    <property type="entry name" value="Cadherin_repeat"/>
    <property type="match status" value="2"/>
</dbReference>
<name>A0A443R0L1_9ACAR</name>
<keyword evidence="7" id="KW-0472">Membrane</keyword>
<reference evidence="11 12" key="1">
    <citation type="journal article" date="2018" name="Gigascience">
        <title>Genomes of trombidid mites reveal novel predicted allergens and laterally-transferred genes associated with secondary metabolism.</title>
        <authorList>
            <person name="Dong X."/>
            <person name="Chaisiri K."/>
            <person name="Xia D."/>
            <person name="Armstrong S.D."/>
            <person name="Fang Y."/>
            <person name="Donnelly M.J."/>
            <person name="Kadowaki T."/>
            <person name="McGarry J.W."/>
            <person name="Darby A.C."/>
            <person name="Makepeace B.L."/>
        </authorList>
    </citation>
    <scope>NUCLEOTIDE SEQUENCE [LARGE SCALE GENOMIC DNA]</scope>
    <source>
        <strain evidence="11">UoL-UT</strain>
    </source>
</reference>
<keyword evidence="6" id="KW-1133">Transmembrane helix</keyword>
<evidence type="ECO:0000256" key="4">
    <source>
        <dbReference type="ARBA" id="ARBA00022837"/>
    </source>
</evidence>
<dbReference type="Gene3D" id="2.60.40.60">
    <property type="entry name" value="Cadherins"/>
    <property type="match status" value="3"/>
</dbReference>
<evidence type="ECO:0000256" key="2">
    <source>
        <dbReference type="ARBA" id="ARBA00022692"/>
    </source>
</evidence>
<feature type="non-terminal residue" evidence="11">
    <location>
        <position position="205"/>
    </location>
</feature>
<dbReference type="PROSITE" id="PS00232">
    <property type="entry name" value="CADHERIN_1"/>
    <property type="match status" value="2"/>
</dbReference>
<feature type="non-terminal residue" evidence="11">
    <location>
        <position position="1"/>
    </location>
</feature>
<dbReference type="GO" id="GO:0005886">
    <property type="term" value="C:plasma membrane"/>
    <property type="evidence" value="ECO:0007669"/>
    <property type="project" value="InterPro"/>
</dbReference>
<gene>
    <name evidence="11" type="ORF">B4U80_04955</name>
</gene>
<dbReference type="AlphaFoldDB" id="A0A443R0L1"/>
<dbReference type="InterPro" id="IPR050174">
    <property type="entry name" value="Protocadherin/Cadherin-CA"/>
</dbReference>
<sequence>EFFSLDVPPSHEQVKPLGLVLRKPLDREEAPELYLLLTATDGGKPELTGTVQLLITVLDANDNAPVFDRTLYTVKLPENVPIGTLVINPNASDLDEGVNGDITYSFSSDVSPDIKSKFHIDAVSGAITVIGRIDFEESKTHKIQVEAIDKGFPPLAGHCTVLVEVVDTNDNAPELTVTSLSLPISEDTQPGTVVTLISVFDRDSG</sequence>
<proteinExistence type="predicted"/>
<dbReference type="STRING" id="299467.A0A443R0L1"/>
<evidence type="ECO:0000256" key="6">
    <source>
        <dbReference type="ARBA" id="ARBA00022989"/>
    </source>
</evidence>
<keyword evidence="3" id="KW-0677">Repeat</keyword>
<dbReference type="GO" id="GO:0005509">
    <property type="term" value="F:calcium ion binding"/>
    <property type="evidence" value="ECO:0007669"/>
    <property type="project" value="UniProtKB-UniRule"/>
</dbReference>
<dbReference type="OrthoDB" id="6508065at2759"/>
<dbReference type="EMBL" id="NCKV01050469">
    <property type="protein sequence ID" value="RWS08805.1"/>
    <property type="molecule type" value="Genomic_DNA"/>
</dbReference>
<dbReference type="InterPro" id="IPR015919">
    <property type="entry name" value="Cadherin-like_sf"/>
</dbReference>
<evidence type="ECO:0000256" key="5">
    <source>
        <dbReference type="ARBA" id="ARBA00022889"/>
    </source>
</evidence>
<dbReference type="PANTHER" id="PTHR24028:SF255">
    <property type="entry name" value="PROTOCADHERIN ALPHA-9"/>
    <property type="match status" value="1"/>
</dbReference>
<keyword evidence="8" id="KW-0325">Glycoprotein</keyword>
<evidence type="ECO:0000259" key="10">
    <source>
        <dbReference type="PROSITE" id="PS50268"/>
    </source>
</evidence>
<comment type="caution">
    <text evidence="11">The sequence shown here is derived from an EMBL/GenBank/DDBJ whole genome shotgun (WGS) entry which is preliminary data.</text>
</comment>
<dbReference type="InterPro" id="IPR002126">
    <property type="entry name" value="Cadherin-like_dom"/>
</dbReference>
<keyword evidence="2" id="KW-0812">Transmembrane</keyword>
<protein>
    <submittedName>
        <fullName evidence="11">Protocadherin alpha-7-like protein</fullName>
    </submittedName>
</protein>
<dbReference type="PANTHER" id="PTHR24028">
    <property type="entry name" value="CADHERIN-87A"/>
    <property type="match status" value="1"/>
</dbReference>
<dbReference type="VEuPathDB" id="VectorBase:LDEU014116"/>
<feature type="domain" description="Cadherin" evidence="10">
    <location>
        <begin position="3"/>
        <end position="67"/>
    </location>
</feature>
<evidence type="ECO:0000256" key="9">
    <source>
        <dbReference type="PROSITE-ProRule" id="PRU00043"/>
    </source>
</evidence>
<dbReference type="Proteomes" id="UP000288716">
    <property type="component" value="Unassembled WGS sequence"/>
</dbReference>
<dbReference type="SUPFAM" id="SSF49313">
    <property type="entry name" value="Cadherin-like"/>
    <property type="match status" value="3"/>
</dbReference>
<dbReference type="InterPro" id="IPR020894">
    <property type="entry name" value="Cadherin_CS"/>
</dbReference>
<evidence type="ECO:0000256" key="1">
    <source>
        <dbReference type="ARBA" id="ARBA00004167"/>
    </source>
</evidence>
<comment type="subcellular location">
    <subcellularLocation>
        <location evidence="1">Membrane</location>
        <topology evidence="1">Single-pass membrane protein</topology>
    </subcellularLocation>
</comment>
<accession>A0A443R0L1</accession>
<keyword evidence="4 9" id="KW-0106">Calcium</keyword>
<evidence type="ECO:0000313" key="12">
    <source>
        <dbReference type="Proteomes" id="UP000288716"/>
    </source>
</evidence>
<dbReference type="Pfam" id="PF00028">
    <property type="entry name" value="Cadherin"/>
    <property type="match status" value="1"/>
</dbReference>
<feature type="domain" description="Cadherin" evidence="10">
    <location>
        <begin position="68"/>
        <end position="175"/>
    </location>
</feature>
<dbReference type="GO" id="GO:0007156">
    <property type="term" value="P:homophilic cell adhesion via plasma membrane adhesion molecules"/>
    <property type="evidence" value="ECO:0007669"/>
    <property type="project" value="InterPro"/>
</dbReference>
<evidence type="ECO:0000256" key="3">
    <source>
        <dbReference type="ARBA" id="ARBA00022737"/>
    </source>
</evidence>
<dbReference type="PRINTS" id="PR00205">
    <property type="entry name" value="CADHERIN"/>
</dbReference>
<dbReference type="SMART" id="SM00112">
    <property type="entry name" value="CA"/>
    <property type="match status" value="2"/>
</dbReference>
<evidence type="ECO:0000313" key="11">
    <source>
        <dbReference type="EMBL" id="RWS08805.1"/>
    </source>
</evidence>
<evidence type="ECO:0000256" key="7">
    <source>
        <dbReference type="ARBA" id="ARBA00023136"/>
    </source>
</evidence>
<keyword evidence="12" id="KW-1185">Reference proteome</keyword>
<evidence type="ECO:0000256" key="8">
    <source>
        <dbReference type="ARBA" id="ARBA00023180"/>
    </source>
</evidence>
<organism evidence="11 12">
    <name type="scientific">Leptotrombidium deliense</name>
    <dbReference type="NCBI Taxonomy" id="299467"/>
    <lineage>
        <taxon>Eukaryota</taxon>
        <taxon>Metazoa</taxon>
        <taxon>Ecdysozoa</taxon>
        <taxon>Arthropoda</taxon>
        <taxon>Chelicerata</taxon>
        <taxon>Arachnida</taxon>
        <taxon>Acari</taxon>
        <taxon>Acariformes</taxon>
        <taxon>Trombidiformes</taxon>
        <taxon>Prostigmata</taxon>
        <taxon>Anystina</taxon>
        <taxon>Parasitengona</taxon>
        <taxon>Trombiculoidea</taxon>
        <taxon>Trombiculidae</taxon>
        <taxon>Leptotrombidium</taxon>
    </lineage>
</organism>
<dbReference type="FunFam" id="2.60.40.60:FF:000002">
    <property type="entry name" value="Protocadherin alpha 2"/>
    <property type="match status" value="1"/>
</dbReference>